<dbReference type="InterPro" id="IPR018389">
    <property type="entry name" value="DctP_fam"/>
</dbReference>
<dbReference type="NCBIfam" id="NF037995">
    <property type="entry name" value="TRAP_S1"/>
    <property type="match status" value="1"/>
</dbReference>
<dbReference type="InterPro" id="IPR038404">
    <property type="entry name" value="TRAP_DctP_sf"/>
</dbReference>
<dbReference type="eggNOG" id="COG1638">
    <property type="taxonomic scope" value="Bacteria"/>
</dbReference>
<protein>
    <submittedName>
        <fullName evidence="3">TRAP-type C4-dicarboxylate transport system, substrate-binding protein</fullName>
    </submittedName>
</protein>
<sequence>MKKMIKSLAGAAALALGMTASATASAETTLIVGTWQPPGNPMNAIVWPTWAEWVEEATEGRVKVKIEQDVGHPKTYFQLVEDGVINAGWSYHGYGPGRFKLPVAVELPGLNVSAEAASVALWEVQEKYFADANEFEGLQLLATLTHGPGQLHTIDPINSFDDLKGKKIRIGGGVQTELGERMEITPVAAPGSKVYEMMQQGVIDGVFMPVTEQKSLRLHEVAPNLTVFPGGLYLGSFSMFIDPYFLEDLDPKDAEAILSVSGAKLSALAGRAWDQADVEGFEAARAAGVTIKELGPNDPMTLEFREMIKGMDQAWIDSVADRGVDAAAALEELRTIAREYEAQKQE</sequence>
<dbReference type="PANTHER" id="PTHR33376">
    <property type="match status" value="1"/>
</dbReference>
<reference evidence="3 4" key="1">
    <citation type="submission" date="2017-01" db="EMBL/GenBank/DDBJ databases">
        <authorList>
            <person name="Mah S.A."/>
            <person name="Swanson W.J."/>
            <person name="Moy G.W."/>
            <person name="Vacquier V.D."/>
        </authorList>
    </citation>
    <scope>NUCLEOTIDE SEQUENCE [LARGE SCALE GENOMIC DNA]</scope>
    <source>
        <strain evidence="3 4">DSM 7027</strain>
    </source>
</reference>
<feature type="chain" id="PRO_5009937276" evidence="2">
    <location>
        <begin position="27"/>
        <end position="346"/>
    </location>
</feature>
<dbReference type="EMBL" id="FTMN01000001">
    <property type="protein sequence ID" value="SIP93268.1"/>
    <property type="molecule type" value="Genomic_DNA"/>
</dbReference>
<proteinExistence type="predicted"/>
<evidence type="ECO:0000313" key="4">
    <source>
        <dbReference type="Proteomes" id="UP000186895"/>
    </source>
</evidence>
<dbReference type="GO" id="GO:0055085">
    <property type="term" value="P:transmembrane transport"/>
    <property type="evidence" value="ECO:0007669"/>
    <property type="project" value="InterPro"/>
</dbReference>
<feature type="signal peptide" evidence="2">
    <location>
        <begin position="1"/>
        <end position="26"/>
    </location>
</feature>
<accession>A0A1N6NM90</accession>
<dbReference type="Pfam" id="PF03480">
    <property type="entry name" value="DctP"/>
    <property type="match status" value="1"/>
</dbReference>
<name>A0A1N6NM90_9GAMM</name>
<keyword evidence="1 2" id="KW-0732">Signal</keyword>
<dbReference type="Gene3D" id="3.40.190.170">
    <property type="entry name" value="Bacterial extracellular solute-binding protein, family 7"/>
    <property type="match status" value="1"/>
</dbReference>
<dbReference type="SUPFAM" id="SSF53850">
    <property type="entry name" value="Periplasmic binding protein-like II"/>
    <property type="match status" value="1"/>
</dbReference>
<evidence type="ECO:0000313" key="3">
    <source>
        <dbReference type="EMBL" id="SIP93268.1"/>
    </source>
</evidence>
<organism evidence="3 4">
    <name type="scientific">Marinobacterium stanieri</name>
    <dbReference type="NCBI Taxonomy" id="49186"/>
    <lineage>
        <taxon>Bacteria</taxon>
        <taxon>Pseudomonadati</taxon>
        <taxon>Pseudomonadota</taxon>
        <taxon>Gammaproteobacteria</taxon>
        <taxon>Oceanospirillales</taxon>
        <taxon>Oceanospirillaceae</taxon>
        <taxon>Marinobacterium</taxon>
    </lineage>
</organism>
<dbReference type="PANTHER" id="PTHR33376:SF15">
    <property type="entry name" value="BLL6794 PROTEIN"/>
    <property type="match status" value="1"/>
</dbReference>
<evidence type="ECO:0000256" key="2">
    <source>
        <dbReference type="SAM" id="SignalP"/>
    </source>
</evidence>
<dbReference type="CDD" id="cd13665">
    <property type="entry name" value="PBP2_TRAP_Dctp3_4"/>
    <property type="match status" value="1"/>
</dbReference>
<keyword evidence="4" id="KW-1185">Reference proteome</keyword>
<dbReference type="Proteomes" id="UP000186895">
    <property type="component" value="Unassembled WGS sequence"/>
</dbReference>
<gene>
    <name evidence="3" type="ORF">SAMN05421647_101427</name>
</gene>
<dbReference type="STRING" id="49186.SAMN05421647_101427"/>
<dbReference type="AlphaFoldDB" id="A0A1N6NM90"/>
<evidence type="ECO:0000256" key="1">
    <source>
        <dbReference type="ARBA" id="ARBA00022729"/>
    </source>
</evidence>